<evidence type="ECO:0000259" key="4">
    <source>
        <dbReference type="SMART" id="SM00316"/>
    </source>
</evidence>
<reference evidence="5" key="4">
    <citation type="submission" date="2025-09" db="UniProtKB">
        <authorList>
            <consortium name="Ensembl"/>
        </authorList>
    </citation>
    <scope>IDENTIFICATION</scope>
</reference>
<keyword evidence="2" id="KW-0963">Cytoplasm</keyword>
<dbReference type="GO" id="GO:0005737">
    <property type="term" value="C:cytoplasm"/>
    <property type="evidence" value="ECO:0007669"/>
    <property type="project" value="TreeGrafter"/>
</dbReference>
<dbReference type="Ensembl" id="ENSACLT00000067828.1">
    <property type="protein sequence ID" value="ENSACLP00000057720.1"/>
    <property type="gene ID" value="ENSACLG00000021243.2"/>
</dbReference>
<evidence type="ECO:0000256" key="3">
    <source>
        <dbReference type="ARBA" id="ARBA00022835"/>
    </source>
</evidence>
<proteinExistence type="predicted"/>
<accession>A0AAX7TMT1</accession>
<gene>
    <name evidence="5" type="primary">EXOSC1</name>
</gene>
<dbReference type="Proteomes" id="UP000265100">
    <property type="component" value="Chromosome 6"/>
</dbReference>
<keyword evidence="3" id="KW-0271">Exosome</keyword>
<dbReference type="InterPro" id="IPR039771">
    <property type="entry name" value="Csl4"/>
</dbReference>
<dbReference type="GO" id="GO:0003723">
    <property type="term" value="F:RNA binding"/>
    <property type="evidence" value="ECO:0007669"/>
    <property type="project" value="InterPro"/>
</dbReference>
<dbReference type="InterPro" id="IPR003029">
    <property type="entry name" value="S1_domain"/>
</dbReference>
<sequence length="228" mass="25440">MSPMKLCVPGDKLCSAEDCIPGTGVYLRHGYIYSSLAGYVLRKNEGEELPVISVVRETETQLLPDVGAIVTCKVTSINPRFAKVHILYVGSTPLKDRFRGTIRKEDVRATEKDKVETYKSFRPGDIVLAKVISLGDVQSNYLLTTAENELGVVVAHSEAGKYQMHNMAIGLEALENSSTVLHRILAPCWTTRWCYLMDYLSTEKHLLGLLLPLEDCDNTCEKHVSVFF</sequence>
<dbReference type="GeneTree" id="ENSGT00390000015287"/>
<dbReference type="Pfam" id="PF14382">
    <property type="entry name" value="ECR1_N"/>
    <property type="match status" value="1"/>
</dbReference>
<evidence type="ECO:0000313" key="5">
    <source>
        <dbReference type="Ensembl" id="ENSACLP00000057720.1"/>
    </source>
</evidence>
<dbReference type="GO" id="GO:0005730">
    <property type="term" value="C:nucleolus"/>
    <property type="evidence" value="ECO:0007669"/>
    <property type="project" value="UniProtKB-SubCell"/>
</dbReference>
<organism evidence="5 6">
    <name type="scientific">Astatotilapia calliptera</name>
    <name type="common">Eastern happy</name>
    <name type="synonym">Chromis callipterus</name>
    <dbReference type="NCBI Taxonomy" id="8154"/>
    <lineage>
        <taxon>Eukaryota</taxon>
        <taxon>Metazoa</taxon>
        <taxon>Chordata</taxon>
        <taxon>Craniata</taxon>
        <taxon>Vertebrata</taxon>
        <taxon>Euteleostomi</taxon>
        <taxon>Actinopterygii</taxon>
        <taxon>Neopterygii</taxon>
        <taxon>Teleostei</taxon>
        <taxon>Neoteleostei</taxon>
        <taxon>Acanthomorphata</taxon>
        <taxon>Ovalentaria</taxon>
        <taxon>Cichlomorphae</taxon>
        <taxon>Cichliformes</taxon>
        <taxon>Cichlidae</taxon>
        <taxon>African cichlids</taxon>
        <taxon>Pseudocrenilabrinae</taxon>
        <taxon>Haplochromini</taxon>
        <taxon>Astatotilapia</taxon>
    </lineage>
</organism>
<reference evidence="5 6" key="1">
    <citation type="submission" date="2018-05" db="EMBL/GenBank/DDBJ databases">
        <authorList>
            <person name="Datahose"/>
        </authorList>
    </citation>
    <scope>NUCLEOTIDE SEQUENCE</scope>
</reference>
<dbReference type="AlphaFoldDB" id="A0AAX7TMT1"/>
<dbReference type="PANTHER" id="PTHR12686">
    <property type="entry name" value="3'-5' EXORIBONUCLEASE CSL4-RELATED"/>
    <property type="match status" value="1"/>
</dbReference>
<dbReference type="Gene3D" id="2.40.50.140">
    <property type="entry name" value="Nucleic acid-binding proteins"/>
    <property type="match status" value="1"/>
</dbReference>
<reference evidence="5" key="3">
    <citation type="submission" date="2025-08" db="UniProtKB">
        <authorList>
            <consortium name="Ensembl"/>
        </authorList>
    </citation>
    <scope>IDENTIFICATION</scope>
</reference>
<reference evidence="6" key="2">
    <citation type="submission" date="2023-03" db="EMBL/GenBank/DDBJ databases">
        <authorList>
            <consortium name="Wellcome Sanger Institute Data Sharing"/>
        </authorList>
    </citation>
    <scope>NUCLEOTIDE SEQUENCE [LARGE SCALE GENOMIC DNA]</scope>
</reference>
<evidence type="ECO:0000256" key="1">
    <source>
        <dbReference type="ARBA" id="ARBA00004604"/>
    </source>
</evidence>
<protein>
    <recommendedName>
        <fullName evidence="4">S1 motif domain-containing protein</fullName>
    </recommendedName>
</protein>
<dbReference type="FunFam" id="2.40.50.100:FF:000024">
    <property type="entry name" value="Exosome complex component CSL4"/>
    <property type="match status" value="1"/>
</dbReference>
<evidence type="ECO:0000313" key="6">
    <source>
        <dbReference type="Proteomes" id="UP000265100"/>
    </source>
</evidence>
<dbReference type="PANTHER" id="PTHR12686:SF8">
    <property type="entry name" value="EXOSOME COMPLEX COMPONENT CSL4"/>
    <property type="match status" value="1"/>
</dbReference>
<comment type="subcellular location">
    <subcellularLocation>
        <location evidence="1">Nucleus</location>
        <location evidence="1">Nucleolus</location>
    </subcellularLocation>
</comment>
<evidence type="ECO:0000256" key="2">
    <source>
        <dbReference type="ARBA" id="ARBA00022490"/>
    </source>
</evidence>
<dbReference type="SUPFAM" id="SSF50249">
    <property type="entry name" value="Nucleic acid-binding proteins"/>
    <property type="match status" value="1"/>
</dbReference>
<dbReference type="SUPFAM" id="SSF110324">
    <property type="entry name" value="Ribosomal L27 protein-like"/>
    <property type="match status" value="1"/>
</dbReference>
<dbReference type="SMART" id="SM00316">
    <property type="entry name" value="S1"/>
    <property type="match status" value="1"/>
</dbReference>
<dbReference type="InterPro" id="IPR025721">
    <property type="entry name" value="Exosome_cplx_N_dom"/>
</dbReference>
<dbReference type="CDD" id="cd05791">
    <property type="entry name" value="S1_CSL4"/>
    <property type="match status" value="1"/>
</dbReference>
<dbReference type="Pfam" id="PF10447">
    <property type="entry name" value="EXOSC1"/>
    <property type="match status" value="1"/>
</dbReference>
<dbReference type="GO" id="GO:0006396">
    <property type="term" value="P:RNA processing"/>
    <property type="evidence" value="ECO:0007669"/>
    <property type="project" value="InterPro"/>
</dbReference>
<dbReference type="InterPro" id="IPR012340">
    <property type="entry name" value="NA-bd_OB-fold"/>
</dbReference>
<dbReference type="InterPro" id="IPR019495">
    <property type="entry name" value="EXOSC1_C"/>
</dbReference>
<dbReference type="GO" id="GO:0000176">
    <property type="term" value="C:nuclear exosome (RNase complex)"/>
    <property type="evidence" value="ECO:0007669"/>
    <property type="project" value="TreeGrafter"/>
</dbReference>
<name>A0AAX7TMT1_ASTCA</name>
<keyword evidence="6" id="KW-1185">Reference proteome</keyword>
<dbReference type="Gene3D" id="2.40.50.100">
    <property type="match status" value="1"/>
</dbReference>
<feature type="domain" description="S1 motif" evidence="4">
    <location>
        <begin position="65"/>
        <end position="146"/>
    </location>
</feature>